<dbReference type="AlphaFoldDB" id="A0A4R3MTQ7"/>
<evidence type="ECO:0000313" key="1">
    <source>
        <dbReference type="EMBL" id="TCT19107.1"/>
    </source>
</evidence>
<comment type="caution">
    <text evidence="1">The sequence shown here is derived from an EMBL/GenBank/DDBJ whole genome shotgun (WGS) entry which is preliminary data.</text>
</comment>
<dbReference type="OrthoDB" id="2692011at2"/>
<evidence type="ECO:0000313" key="2">
    <source>
        <dbReference type="Proteomes" id="UP000294650"/>
    </source>
</evidence>
<reference evidence="1 2" key="1">
    <citation type="submission" date="2019-03" db="EMBL/GenBank/DDBJ databases">
        <title>Genomic Encyclopedia of Type Strains, Phase IV (KMG-IV): sequencing the most valuable type-strain genomes for metagenomic binning, comparative biology and taxonomic classification.</title>
        <authorList>
            <person name="Goeker M."/>
        </authorList>
    </citation>
    <scope>NUCLEOTIDE SEQUENCE [LARGE SCALE GENOMIC DNA]</scope>
    <source>
        <strain evidence="1 2">DSM 25894</strain>
    </source>
</reference>
<dbReference type="RefSeq" id="WP_132372543.1">
    <property type="nucleotide sequence ID" value="NZ_SMAN01000019.1"/>
</dbReference>
<sequence length="110" mass="12395">MLIERLRDWKSRLEKRNDLLSLIDHKNLIIQIENGSECGYVIIQNGHVSITHVLPEDFSQEVMVIAGTEKACNELINGKSFLSQIPGNHLEANGHYKDLLLVESLFGLAV</sequence>
<protein>
    <recommendedName>
        <fullName evidence="3">SCP-2 sterol transfer family protein</fullName>
    </recommendedName>
</protein>
<proteinExistence type="predicted"/>
<organism evidence="1 2">
    <name type="scientific">Melghiribacillus thermohalophilus</name>
    <dbReference type="NCBI Taxonomy" id="1324956"/>
    <lineage>
        <taxon>Bacteria</taxon>
        <taxon>Bacillati</taxon>
        <taxon>Bacillota</taxon>
        <taxon>Bacilli</taxon>
        <taxon>Bacillales</taxon>
        <taxon>Bacillaceae</taxon>
        <taxon>Melghiribacillus</taxon>
    </lineage>
</organism>
<evidence type="ECO:0008006" key="3">
    <source>
        <dbReference type="Google" id="ProtNLM"/>
    </source>
</evidence>
<accession>A0A4R3MTQ7</accession>
<dbReference type="Proteomes" id="UP000294650">
    <property type="component" value="Unassembled WGS sequence"/>
</dbReference>
<dbReference type="EMBL" id="SMAN01000019">
    <property type="protein sequence ID" value="TCT19107.1"/>
    <property type="molecule type" value="Genomic_DNA"/>
</dbReference>
<name>A0A4R3MTQ7_9BACI</name>
<keyword evidence="2" id="KW-1185">Reference proteome</keyword>
<gene>
    <name evidence="1" type="ORF">EDD68_11957</name>
</gene>